<dbReference type="EC" id="3.4.14.-" evidence="6"/>
<evidence type="ECO:0000256" key="2">
    <source>
        <dbReference type="ARBA" id="ARBA00022438"/>
    </source>
</evidence>
<dbReference type="RefSeq" id="WP_222991844.1">
    <property type="nucleotide sequence ID" value="NZ_JAINVV010000009.1"/>
</dbReference>
<keyword evidence="5 6" id="KW-0378">Hydrolase</keyword>
<sequence>MTIRQTLFCGAAFGIAGLALSAVPASAEEGMWTFDAFPTAKVRKDLGWAPDKAWLDTVRASAVRLTGGCSASVVSPQGLVLTNHHCVIACVQDLSTDKADYVQAGFTARSREDERKCPGQQAEIVTAITDVTPQVKAAIGTATGEALVRAEIAAIARIESGNCTDGATQRCQVIKLYGGGQYKLYSYRKYSDVRLVFAPEFKAAFFGGDPDNFNFPRYALDVGFLRLYENGRPIAAESHLRWNPAAPKEGDATFVVGNPGSTQRLFTQDQFALRRDVIFPLTVPLMSEYRGRLIAAMAGDKERTRTGADTLFGIENGYKVYVGQWQALRDPGFSGTLAANEARLRAAVAKEAGLRGRIGDPWANVAKADAAYRDFYADFYLLEANAGYGSTLYGYAEALVRAATEREKPDAERLPGYSSSRLALLEKQLTDEKPVYPWLEELTLSFWLSKTREILTVDNPDVKRMLGKESPEALAERLVSGSRLADPKVRKRLFDGGMAAIRASDDPLIRFFLINDERGRALSRRYDREVGGQITAAQAKLATARFAVYGDSIYPDATFSLRISYGRVKGWTYRGTAVPPFTYIGGLYDRATGAEPFEAAPKWLAAQGRIAKDTVYDYVTTNDIIGGNSGSPVIARDGSVIGAAFDGNIHSIGGSYGYDAALNRTVVVSSAAITEALKTVYDAGSLLKELSGG</sequence>
<comment type="caution">
    <text evidence="7">The sequence shown here is derived from an EMBL/GenBank/DDBJ whole genome shotgun (WGS) entry which is preliminary data.</text>
</comment>
<dbReference type="Gene3D" id="2.40.10.10">
    <property type="entry name" value="Trypsin-like serine proteases"/>
    <property type="match status" value="1"/>
</dbReference>
<evidence type="ECO:0000313" key="8">
    <source>
        <dbReference type="Proteomes" id="UP000706039"/>
    </source>
</evidence>
<dbReference type="InterPro" id="IPR009003">
    <property type="entry name" value="Peptidase_S1_PA"/>
</dbReference>
<keyword evidence="8" id="KW-1185">Reference proteome</keyword>
<evidence type="ECO:0000256" key="3">
    <source>
        <dbReference type="ARBA" id="ARBA00022670"/>
    </source>
</evidence>
<dbReference type="Proteomes" id="UP000706039">
    <property type="component" value="Unassembled WGS sequence"/>
</dbReference>
<keyword evidence="2 6" id="KW-0031">Aminopeptidase</keyword>
<keyword evidence="6" id="KW-0720">Serine protease</keyword>
<organism evidence="7 8">
    <name type="scientific">Sphingomonas colocasiae</name>
    <dbReference type="NCBI Taxonomy" id="1848973"/>
    <lineage>
        <taxon>Bacteria</taxon>
        <taxon>Pseudomonadati</taxon>
        <taxon>Pseudomonadota</taxon>
        <taxon>Alphaproteobacteria</taxon>
        <taxon>Sphingomonadales</taxon>
        <taxon>Sphingomonadaceae</taxon>
        <taxon>Sphingomonas</taxon>
    </lineage>
</organism>
<comment type="similarity">
    <text evidence="1 6">Belongs to the peptidase S46 family.</text>
</comment>
<evidence type="ECO:0000256" key="1">
    <source>
        <dbReference type="ARBA" id="ARBA00010491"/>
    </source>
</evidence>
<accession>A0ABS7PUA4</accession>
<dbReference type="InterPro" id="IPR019500">
    <property type="entry name" value="Pep_S46"/>
</dbReference>
<evidence type="ECO:0000313" key="7">
    <source>
        <dbReference type="EMBL" id="MBY8824778.1"/>
    </source>
</evidence>
<dbReference type="EMBL" id="JAINVV010000009">
    <property type="protein sequence ID" value="MBY8824778.1"/>
    <property type="molecule type" value="Genomic_DNA"/>
</dbReference>
<comment type="function">
    <text evidence="6">Catalyzes the removal of dipeptides from the N-terminus of oligopeptides.</text>
</comment>
<evidence type="ECO:0000256" key="4">
    <source>
        <dbReference type="ARBA" id="ARBA00022729"/>
    </source>
</evidence>
<keyword evidence="4 6" id="KW-0732">Signal</keyword>
<keyword evidence="3 6" id="KW-0645">Protease</keyword>
<dbReference type="Pfam" id="PF10459">
    <property type="entry name" value="Peptidase_S46"/>
    <property type="match status" value="1"/>
</dbReference>
<evidence type="ECO:0000256" key="5">
    <source>
        <dbReference type="ARBA" id="ARBA00022801"/>
    </source>
</evidence>
<proteinExistence type="inferred from homology"/>
<dbReference type="SUPFAM" id="SSF50494">
    <property type="entry name" value="Trypsin-like serine proteases"/>
    <property type="match status" value="1"/>
</dbReference>
<dbReference type="PANTHER" id="PTHR38469:SF1">
    <property type="entry name" value="PERIPLASMIC PEPTIDASE SUBFAMILY S1B"/>
    <property type="match status" value="1"/>
</dbReference>
<dbReference type="InterPro" id="IPR043504">
    <property type="entry name" value="Peptidase_S1_PA_chymotrypsin"/>
</dbReference>
<protein>
    <recommendedName>
        <fullName evidence="6">Dipeptidyl-peptidase</fullName>
        <ecNumber evidence="6">3.4.14.-</ecNumber>
    </recommendedName>
</protein>
<feature type="signal peptide" evidence="6">
    <location>
        <begin position="1"/>
        <end position="27"/>
    </location>
</feature>
<evidence type="ECO:0000256" key="6">
    <source>
        <dbReference type="RuleBase" id="RU366067"/>
    </source>
</evidence>
<dbReference type="PANTHER" id="PTHR38469">
    <property type="entry name" value="PERIPLASMIC PEPTIDASE SUBFAMILY S1B"/>
    <property type="match status" value="1"/>
</dbReference>
<feature type="chain" id="PRO_5044970924" description="Dipeptidyl-peptidase" evidence="6">
    <location>
        <begin position="28"/>
        <end position="693"/>
    </location>
</feature>
<gene>
    <name evidence="7" type="ORF">K7G82_20910</name>
</gene>
<reference evidence="7 8" key="1">
    <citation type="submission" date="2021-08" db="EMBL/GenBank/DDBJ databases">
        <authorList>
            <person name="Tuo L."/>
        </authorList>
    </citation>
    <scope>NUCLEOTIDE SEQUENCE [LARGE SCALE GENOMIC DNA]</scope>
    <source>
        <strain evidence="7 8">JCM 31229</strain>
    </source>
</reference>
<name>A0ABS7PUA4_9SPHN</name>